<keyword evidence="1" id="KW-0282">Flagellum</keyword>
<keyword evidence="1" id="KW-0969">Cilium</keyword>
<sequence length="63" mass="7743">MIRLTSLNNKEFYLNEDNIEKIEEVPDTVITMSNDKKYLVKENIDEVMEKILQFKRRYFDKLR</sequence>
<dbReference type="PANTHER" id="PTHR39185">
    <property type="entry name" value="SWARMING MOTILITY PROTEIN SWRD"/>
    <property type="match status" value="1"/>
</dbReference>
<gene>
    <name evidence="1" type="ORF">QOZ93_001003</name>
</gene>
<comment type="caution">
    <text evidence="1">The sequence shown here is derived from an EMBL/GenBank/DDBJ whole genome shotgun (WGS) entry which is preliminary data.</text>
</comment>
<dbReference type="Pfam" id="PF06289">
    <property type="entry name" value="FlbD"/>
    <property type="match status" value="1"/>
</dbReference>
<evidence type="ECO:0000313" key="2">
    <source>
        <dbReference type="Proteomes" id="UP001224418"/>
    </source>
</evidence>
<name>A0ABU0JQB4_HATLI</name>
<dbReference type="PANTHER" id="PTHR39185:SF1">
    <property type="entry name" value="SWARMING MOTILITY PROTEIN SWRD"/>
    <property type="match status" value="1"/>
</dbReference>
<dbReference type="RefSeq" id="WP_307355353.1">
    <property type="nucleotide sequence ID" value="NZ_BAAACJ010000012.1"/>
</dbReference>
<accession>A0ABU0JQB4</accession>
<keyword evidence="1" id="KW-0966">Cell projection</keyword>
<organism evidence="1 2">
    <name type="scientific">Hathewaya limosa</name>
    <name type="common">Clostridium limosum</name>
    <dbReference type="NCBI Taxonomy" id="1536"/>
    <lineage>
        <taxon>Bacteria</taxon>
        <taxon>Bacillati</taxon>
        <taxon>Bacillota</taxon>
        <taxon>Clostridia</taxon>
        <taxon>Eubacteriales</taxon>
        <taxon>Clostridiaceae</taxon>
        <taxon>Hathewaya</taxon>
    </lineage>
</organism>
<dbReference type="InterPro" id="IPR009384">
    <property type="entry name" value="SwrD-like"/>
</dbReference>
<reference evidence="1 2" key="1">
    <citation type="submission" date="2023-07" db="EMBL/GenBank/DDBJ databases">
        <title>Genomic Encyclopedia of Type Strains, Phase IV (KMG-IV): sequencing the most valuable type-strain genomes for metagenomic binning, comparative biology and taxonomic classification.</title>
        <authorList>
            <person name="Goeker M."/>
        </authorList>
    </citation>
    <scope>NUCLEOTIDE SEQUENCE [LARGE SCALE GENOMIC DNA]</scope>
    <source>
        <strain evidence="1 2">DSM 1400</strain>
    </source>
</reference>
<keyword evidence="2" id="KW-1185">Reference proteome</keyword>
<dbReference type="Proteomes" id="UP001224418">
    <property type="component" value="Unassembled WGS sequence"/>
</dbReference>
<dbReference type="EMBL" id="JAUSWN010000006">
    <property type="protein sequence ID" value="MDQ0479263.1"/>
    <property type="molecule type" value="Genomic_DNA"/>
</dbReference>
<protein>
    <submittedName>
        <fullName evidence="1">Flagellar protein FlbD</fullName>
    </submittedName>
</protein>
<proteinExistence type="predicted"/>
<evidence type="ECO:0000313" key="1">
    <source>
        <dbReference type="EMBL" id="MDQ0479263.1"/>
    </source>
</evidence>